<name>A0ABY4VE14_9GAMM</name>
<dbReference type="Proteomes" id="UP001055658">
    <property type="component" value="Chromosome"/>
</dbReference>
<dbReference type="Gene3D" id="3.40.50.1820">
    <property type="entry name" value="alpha/beta hydrolase"/>
    <property type="match status" value="1"/>
</dbReference>
<keyword evidence="3" id="KW-1185">Reference proteome</keyword>
<dbReference type="InterPro" id="IPR029058">
    <property type="entry name" value="AB_hydrolase_fold"/>
</dbReference>
<dbReference type="GO" id="GO:0016787">
    <property type="term" value="F:hydrolase activity"/>
    <property type="evidence" value="ECO:0007669"/>
    <property type="project" value="UniProtKB-KW"/>
</dbReference>
<dbReference type="PANTHER" id="PTHR43798:SF33">
    <property type="entry name" value="HYDROLASE, PUTATIVE (AFU_ORTHOLOGUE AFUA_2G14860)-RELATED"/>
    <property type="match status" value="1"/>
</dbReference>
<organism evidence="2 3">
    <name type="scientific">Microbulbifer variabilis</name>
    <dbReference type="NCBI Taxonomy" id="266805"/>
    <lineage>
        <taxon>Bacteria</taxon>
        <taxon>Pseudomonadati</taxon>
        <taxon>Pseudomonadota</taxon>
        <taxon>Gammaproteobacteria</taxon>
        <taxon>Cellvibrionales</taxon>
        <taxon>Microbulbiferaceae</taxon>
        <taxon>Microbulbifer</taxon>
    </lineage>
</organism>
<dbReference type="SUPFAM" id="SSF53474">
    <property type="entry name" value="alpha/beta-Hydrolases"/>
    <property type="match status" value="1"/>
</dbReference>
<dbReference type="InterPro" id="IPR050266">
    <property type="entry name" value="AB_hydrolase_sf"/>
</dbReference>
<dbReference type="EMBL" id="CP092418">
    <property type="protein sequence ID" value="USD20169.1"/>
    <property type="molecule type" value="Genomic_DNA"/>
</dbReference>
<protein>
    <submittedName>
        <fullName evidence="2">Alpha/beta hydrolase</fullName>
    </submittedName>
</protein>
<dbReference type="InterPro" id="IPR000073">
    <property type="entry name" value="AB_hydrolase_1"/>
</dbReference>
<evidence type="ECO:0000313" key="3">
    <source>
        <dbReference type="Proteomes" id="UP001055658"/>
    </source>
</evidence>
<evidence type="ECO:0000259" key="1">
    <source>
        <dbReference type="Pfam" id="PF00561"/>
    </source>
</evidence>
<feature type="domain" description="AB hydrolase-1" evidence="1">
    <location>
        <begin position="11"/>
        <end position="244"/>
    </location>
</feature>
<reference evidence="2" key="1">
    <citation type="submission" date="2022-02" db="EMBL/GenBank/DDBJ databases">
        <title>Coral-associated bacteria.</title>
        <authorList>
            <person name="Tang K."/>
            <person name="Wang X."/>
        </authorList>
    </citation>
    <scope>NUCLEOTIDE SEQUENCE</scope>
    <source>
        <strain evidence="2">SCSIO 43006</strain>
    </source>
</reference>
<evidence type="ECO:0000313" key="2">
    <source>
        <dbReference type="EMBL" id="USD20169.1"/>
    </source>
</evidence>
<dbReference type="PANTHER" id="PTHR43798">
    <property type="entry name" value="MONOACYLGLYCEROL LIPASE"/>
    <property type="match status" value="1"/>
</dbReference>
<keyword evidence="2" id="KW-0378">Hydrolase</keyword>
<gene>
    <name evidence="2" type="ORF">MJO52_13890</name>
</gene>
<accession>A0ABY4VE14</accession>
<dbReference type="Pfam" id="PF00561">
    <property type="entry name" value="Abhydrolase_1"/>
    <property type="match status" value="1"/>
</dbReference>
<proteinExistence type="predicted"/>
<dbReference type="RefSeq" id="WP_252082300.1">
    <property type="nucleotide sequence ID" value="NZ_CP092418.1"/>
</dbReference>
<sequence length="260" mass="28691">MKHSLEKPKETVLFLHGALADERMWEPHHRILAKEYRVASLTQRHFGVDNKGSSGSFGIETHANDLISFSATLGDGPIHLIAWSYGADVALSAAIKAPKLFKSLFVYEPGYPGHLDSKKMEAFMQDAEAMFGKVFEAVDNGKLEEAVAFLIDGSGNRAGYFSSQAPVLRAQQLENAHTLPLQLSQTEKPCLDKEHLSTIQIPTTIGYGSNTRNLFQIVSKSAASHTPSSKLLQAASENHMLPIENPEKFCLYIKEHLSKN</sequence>